<sequence length="53" mass="6112">MMILCCSHAKSYFIDNARFQVKVTSVTKNQWNDKTNFLQTIALVISTLTNNKM</sequence>
<protein>
    <submittedName>
        <fullName evidence="1">Uncharacterized protein</fullName>
    </submittedName>
</protein>
<accession>A0A0B6Y8V6</accession>
<reference evidence="1" key="1">
    <citation type="submission" date="2014-12" db="EMBL/GenBank/DDBJ databases">
        <title>Insight into the proteome of Arion vulgaris.</title>
        <authorList>
            <person name="Aradska J."/>
            <person name="Bulat T."/>
            <person name="Smidak R."/>
            <person name="Sarate P."/>
            <person name="Gangsoo J."/>
            <person name="Sialana F."/>
            <person name="Bilban M."/>
            <person name="Lubec G."/>
        </authorList>
    </citation>
    <scope>NUCLEOTIDE SEQUENCE</scope>
    <source>
        <tissue evidence="1">Skin</tissue>
    </source>
</reference>
<dbReference type="AlphaFoldDB" id="A0A0B6Y8V6"/>
<organism evidence="1">
    <name type="scientific">Arion vulgaris</name>
    <dbReference type="NCBI Taxonomy" id="1028688"/>
    <lineage>
        <taxon>Eukaryota</taxon>
        <taxon>Metazoa</taxon>
        <taxon>Spiralia</taxon>
        <taxon>Lophotrochozoa</taxon>
        <taxon>Mollusca</taxon>
        <taxon>Gastropoda</taxon>
        <taxon>Heterobranchia</taxon>
        <taxon>Euthyneura</taxon>
        <taxon>Panpulmonata</taxon>
        <taxon>Eupulmonata</taxon>
        <taxon>Stylommatophora</taxon>
        <taxon>Helicina</taxon>
        <taxon>Arionoidea</taxon>
        <taxon>Arionidae</taxon>
        <taxon>Arion</taxon>
    </lineage>
</organism>
<proteinExistence type="predicted"/>
<feature type="non-terminal residue" evidence="1">
    <location>
        <position position="53"/>
    </location>
</feature>
<name>A0A0B6Y8V6_9EUPU</name>
<dbReference type="EMBL" id="HACG01005892">
    <property type="protein sequence ID" value="CEK52757.1"/>
    <property type="molecule type" value="Transcribed_RNA"/>
</dbReference>
<evidence type="ECO:0000313" key="1">
    <source>
        <dbReference type="EMBL" id="CEK52757.1"/>
    </source>
</evidence>
<gene>
    <name evidence="1" type="primary">ORF17926</name>
</gene>